<evidence type="ECO:0000259" key="3">
    <source>
        <dbReference type="Pfam" id="PF02581"/>
    </source>
</evidence>
<comment type="pathway">
    <text evidence="1">Cofactor biosynthesis; thiamine diphosphate biosynthesis.</text>
</comment>
<evidence type="ECO:0000313" key="4">
    <source>
        <dbReference type="EMBL" id="GAA0731891.1"/>
    </source>
</evidence>
<accession>A0ABP3UI36</accession>
<dbReference type="InterPro" id="IPR022998">
    <property type="entry name" value="ThiamineP_synth_TenI"/>
</dbReference>
<evidence type="ECO:0000256" key="2">
    <source>
        <dbReference type="ARBA" id="ARBA00022977"/>
    </source>
</evidence>
<dbReference type="Proteomes" id="UP001501510">
    <property type="component" value="Unassembled WGS sequence"/>
</dbReference>
<sequence>MAKEINADGFHTNFENFINKNIEFNGLIGVSVHSLEEAVLAEKNGASYLLASHIYKTDCKKGLKPRGLDFIKSIRENTFIPLIGLGGINDENLEDVILKGADGIAVMSYIMADENPFKSAQKLKNNLIKVR</sequence>
<name>A0ABP3UI36_9CLOT</name>
<proteinExistence type="predicted"/>
<dbReference type="Pfam" id="PF02581">
    <property type="entry name" value="TMP-TENI"/>
    <property type="match status" value="1"/>
</dbReference>
<dbReference type="InterPro" id="IPR013785">
    <property type="entry name" value="Aldolase_TIM"/>
</dbReference>
<evidence type="ECO:0000313" key="5">
    <source>
        <dbReference type="Proteomes" id="UP001501510"/>
    </source>
</evidence>
<dbReference type="EMBL" id="BAAACG010000001">
    <property type="protein sequence ID" value="GAA0731891.1"/>
    <property type="molecule type" value="Genomic_DNA"/>
</dbReference>
<reference evidence="5" key="1">
    <citation type="journal article" date="2019" name="Int. J. Syst. Evol. Microbiol.">
        <title>The Global Catalogue of Microorganisms (GCM) 10K type strain sequencing project: providing services to taxonomists for standard genome sequencing and annotation.</title>
        <authorList>
            <consortium name="The Broad Institute Genomics Platform"/>
            <consortium name="The Broad Institute Genome Sequencing Center for Infectious Disease"/>
            <person name="Wu L."/>
            <person name="Ma J."/>
        </authorList>
    </citation>
    <scope>NUCLEOTIDE SEQUENCE [LARGE SCALE GENOMIC DNA]</scope>
    <source>
        <strain evidence="5">JCM 1407</strain>
    </source>
</reference>
<evidence type="ECO:0000256" key="1">
    <source>
        <dbReference type="ARBA" id="ARBA00004948"/>
    </source>
</evidence>
<protein>
    <recommendedName>
        <fullName evidence="3">Thiamine phosphate synthase/TenI domain-containing protein</fullName>
    </recommendedName>
</protein>
<organism evidence="4 5">
    <name type="scientific">Clostridium oceanicum</name>
    <dbReference type="NCBI Taxonomy" id="1543"/>
    <lineage>
        <taxon>Bacteria</taxon>
        <taxon>Bacillati</taxon>
        <taxon>Bacillota</taxon>
        <taxon>Clostridia</taxon>
        <taxon>Eubacteriales</taxon>
        <taxon>Clostridiaceae</taxon>
        <taxon>Clostridium</taxon>
    </lineage>
</organism>
<dbReference type="InterPro" id="IPR036206">
    <property type="entry name" value="ThiamineP_synth_sf"/>
</dbReference>
<dbReference type="Gene3D" id="3.20.20.70">
    <property type="entry name" value="Aldolase class I"/>
    <property type="match status" value="1"/>
</dbReference>
<dbReference type="PANTHER" id="PTHR20857">
    <property type="entry name" value="THIAMINE-PHOSPHATE PYROPHOSPHORYLASE"/>
    <property type="match status" value="1"/>
</dbReference>
<dbReference type="SUPFAM" id="SSF51391">
    <property type="entry name" value="Thiamin phosphate synthase"/>
    <property type="match status" value="1"/>
</dbReference>
<comment type="caution">
    <text evidence="4">The sequence shown here is derived from an EMBL/GenBank/DDBJ whole genome shotgun (WGS) entry which is preliminary data.</text>
</comment>
<dbReference type="CDD" id="cd00564">
    <property type="entry name" value="TMP_TenI"/>
    <property type="match status" value="1"/>
</dbReference>
<gene>
    <name evidence="4" type="ORF">GCM10008906_00860</name>
</gene>
<keyword evidence="2" id="KW-0784">Thiamine biosynthesis</keyword>
<keyword evidence="5" id="KW-1185">Reference proteome</keyword>
<feature type="domain" description="Thiamine phosphate synthase/TenI" evidence="3">
    <location>
        <begin position="2"/>
        <end position="110"/>
    </location>
</feature>
<dbReference type="PANTHER" id="PTHR20857:SF22">
    <property type="entry name" value="THIAZOLE TAUTOMERASE"/>
    <property type="match status" value="1"/>
</dbReference>